<dbReference type="PANTHER" id="PTHR30344:SF1">
    <property type="entry name" value="6-PHOSPHOGLUCONOLACTONASE"/>
    <property type="match status" value="1"/>
</dbReference>
<reference evidence="2 3" key="1">
    <citation type="submission" date="2024-09" db="EMBL/GenBank/DDBJ databases">
        <authorList>
            <person name="Sun Q."/>
            <person name="Mori K."/>
        </authorList>
    </citation>
    <scope>NUCLEOTIDE SEQUENCE [LARGE SCALE GENOMIC DNA]</scope>
    <source>
        <strain evidence="2 3">TISTR 2452</strain>
    </source>
</reference>
<protein>
    <submittedName>
        <fullName evidence="2">Beta-propeller fold lactonase family protein</fullName>
    </submittedName>
</protein>
<dbReference type="SUPFAM" id="SSF75011">
    <property type="entry name" value="3-carboxy-cis,cis-mucoante lactonizing enzyme"/>
    <property type="match status" value="1"/>
</dbReference>
<dbReference type="Proteomes" id="UP001589747">
    <property type="component" value="Unassembled WGS sequence"/>
</dbReference>
<dbReference type="Gene3D" id="2.130.10.10">
    <property type="entry name" value="YVTN repeat-like/Quinoprotein amine dehydrogenase"/>
    <property type="match status" value="1"/>
</dbReference>
<dbReference type="PANTHER" id="PTHR30344">
    <property type="entry name" value="6-PHOSPHOGLUCONOLACTONASE-RELATED"/>
    <property type="match status" value="1"/>
</dbReference>
<dbReference type="RefSeq" id="WP_377488611.1">
    <property type="nucleotide sequence ID" value="NZ_JBHMDO010000003.1"/>
</dbReference>
<evidence type="ECO:0000313" key="3">
    <source>
        <dbReference type="Proteomes" id="UP001589747"/>
    </source>
</evidence>
<comment type="caution">
    <text evidence="2">The sequence shown here is derived from an EMBL/GenBank/DDBJ whole genome shotgun (WGS) entry which is preliminary data.</text>
</comment>
<organism evidence="2 3">
    <name type="scientific">Paenibacillus aurantiacus</name>
    <dbReference type="NCBI Taxonomy" id="1936118"/>
    <lineage>
        <taxon>Bacteria</taxon>
        <taxon>Bacillati</taxon>
        <taxon>Bacillota</taxon>
        <taxon>Bacilli</taxon>
        <taxon>Bacillales</taxon>
        <taxon>Paenibacillaceae</taxon>
        <taxon>Paenibacillus</taxon>
    </lineage>
</organism>
<keyword evidence="3" id="KW-1185">Reference proteome</keyword>
<dbReference type="Pfam" id="PF10282">
    <property type="entry name" value="Lactonase"/>
    <property type="match status" value="1"/>
</dbReference>
<name>A0ABV5KK84_9BACL</name>
<proteinExistence type="inferred from homology"/>
<evidence type="ECO:0000313" key="2">
    <source>
        <dbReference type="EMBL" id="MFB9324532.1"/>
    </source>
</evidence>
<gene>
    <name evidence="2" type="ORF">ACFFSY_01085</name>
</gene>
<accession>A0ABV5KK84</accession>
<sequence length="344" mass="37523">MTSGPLHIPQRPIAAVYSPDSILQLAVPPIPPVSVGSRTRIATCADVGWFHHNRRLAVLNLGAEALHVYVFDPAVRSLSLAQTLSNRDGMQFYWPEQLSFSNNGRWLAITNSKNDQSSINLYAIDPFTQLVLPEPLLVIRHPHAVFHGVTFSPCSAYVVSATMDAAGQLLIYKLQTEADGSLQAVLTQAIMNRYPPLKPKSAAFSADSSLIAICYSANGGAAQTHDYGTIAVYAFDPNTGTIRHEQPLSELTDRPELAYNDAIGFTHDAEASYLAVQSQSNDCVIFYAFDRASRQIDPHYLALGNPAAQLSFPHGLSWSTDDRFLAVSNNGDDKVTIYAMTPDS</sequence>
<dbReference type="InterPro" id="IPR050282">
    <property type="entry name" value="Cycloisomerase_2"/>
</dbReference>
<dbReference type="EMBL" id="JBHMDO010000003">
    <property type="protein sequence ID" value="MFB9324532.1"/>
    <property type="molecule type" value="Genomic_DNA"/>
</dbReference>
<dbReference type="InterPro" id="IPR019405">
    <property type="entry name" value="Lactonase_7-beta_prop"/>
</dbReference>
<comment type="similarity">
    <text evidence="1">Belongs to the cycloisomerase 2 family.</text>
</comment>
<evidence type="ECO:0000256" key="1">
    <source>
        <dbReference type="ARBA" id="ARBA00005564"/>
    </source>
</evidence>
<dbReference type="InterPro" id="IPR015943">
    <property type="entry name" value="WD40/YVTN_repeat-like_dom_sf"/>
</dbReference>